<gene>
    <name evidence="1" type="ORF">V1477_001184</name>
</gene>
<protein>
    <submittedName>
        <fullName evidence="1">Uncharacterized protein</fullName>
    </submittedName>
</protein>
<accession>A0ABD2D126</accession>
<dbReference type="AlphaFoldDB" id="A0ABD2D126"/>
<evidence type="ECO:0000313" key="2">
    <source>
        <dbReference type="Proteomes" id="UP001607303"/>
    </source>
</evidence>
<sequence>MLTREKLKIIILISGLLINFDNYRFSFVFRRVNIEDVFPAIILIILQYNINNNEELKQIYSNIIHFFNTIYNLFYFTFKLNP</sequence>
<proteinExistence type="predicted"/>
<organism evidence="1 2">
    <name type="scientific">Vespula maculifrons</name>
    <name type="common">Eastern yellow jacket</name>
    <name type="synonym">Wasp</name>
    <dbReference type="NCBI Taxonomy" id="7453"/>
    <lineage>
        <taxon>Eukaryota</taxon>
        <taxon>Metazoa</taxon>
        <taxon>Ecdysozoa</taxon>
        <taxon>Arthropoda</taxon>
        <taxon>Hexapoda</taxon>
        <taxon>Insecta</taxon>
        <taxon>Pterygota</taxon>
        <taxon>Neoptera</taxon>
        <taxon>Endopterygota</taxon>
        <taxon>Hymenoptera</taxon>
        <taxon>Apocrita</taxon>
        <taxon>Aculeata</taxon>
        <taxon>Vespoidea</taxon>
        <taxon>Vespidae</taxon>
        <taxon>Vespinae</taxon>
        <taxon>Vespula</taxon>
    </lineage>
</organism>
<dbReference type="Proteomes" id="UP001607303">
    <property type="component" value="Unassembled WGS sequence"/>
</dbReference>
<evidence type="ECO:0000313" key="1">
    <source>
        <dbReference type="EMBL" id="KAL2750614.1"/>
    </source>
</evidence>
<keyword evidence="2" id="KW-1185">Reference proteome</keyword>
<reference evidence="1 2" key="1">
    <citation type="journal article" date="2024" name="Ann. Entomol. Soc. Am.">
        <title>Genomic analyses of the southern and eastern yellowjacket wasps (Hymenoptera: Vespidae) reveal evolutionary signatures of social life.</title>
        <authorList>
            <person name="Catto M.A."/>
            <person name="Caine P.B."/>
            <person name="Orr S.E."/>
            <person name="Hunt B.G."/>
            <person name="Goodisman M.A.D."/>
        </authorList>
    </citation>
    <scope>NUCLEOTIDE SEQUENCE [LARGE SCALE GENOMIC DNA]</scope>
    <source>
        <strain evidence="1">232</strain>
        <tissue evidence="1">Head and thorax</tissue>
    </source>
</reference>
<name>A0ABD2D126_VESMC</name>
<comment type="caution">
    <text evidence="1">The sequence shown here is derived from an EMBL/GenBank/DDBJ whole genome shotgun (WGS) entry which is preliminary data.</text>
</comment>
<dbReference type="EMBL" id="JAYRBN010000009">
    <property type="protein sequence ID" value="KAL2750614.1"/>
    <property type="molecule type" value="Genomic_DNA"/>
</dbReference>